<gene>
    <name evidence="1" type="ORF">MUN68_008865</name>
</gene>
<evidence type="ECO:0000313" key="1">
    <source>
        <dbReference type="EMBL" id="WCO03606.1"/>
    </source>
</evidence>
<name>A0ABY7S3Y0_9FLAO</name>
<organism evidence="1 2">
    <name type="scientific">Psychroserpens ponticola</name>
    <dbReference type="NCBI Taxonomy" id="2932268"/>
    <lineage>
        <taxon>Bacteria</taxon>
        <taxon>Pseudomonadati</taxon>
        <taxon>Bacteroidota</taxon>
        <taxon>Flavobacteriia</taxon>
        <taxon>Flavobacteriales</taxon>
        <taxon>Flavobacteriaceae</taxon>
        <taxon>Psychroserpens</taxon>
    </lineage>
</organism>
<proteinExistence type="predicted"/>
<accession>A0ABY7S3Y0</accession>
<dbReference type="RefSeq" id="WP_249997295.1">
    <property type="nucleotide sequence ID" value="NZ_CP116221.1"/>
</dbReference>
<sequence>MNYKTSIILILIIGFYSCGVKKKEVFGTYKTQKRNVRQMSLDLRSDYTYSLLLEASMTYDSIYGKYLIKDNEIVLFSKRKEDILHKVFLDSVKVNILNRKKVQILNQTLKKDKK</sequence>
<dbReference type="Proteomes" id="UP001202717">
    <property type="component" value="Chromosome"/>
</dbReference>
<protein>
    <recommendedName>
        <fullName evidence="3">DUF4296 domain-containing protein</fullName>
    </recommendedName>
</protein>
<evidence type="ECO:0000313" key="2">
    <source>
        <dbReference type="Proteomes" id="UP001202717"/>
    </source>
</evidence>
<dbReference type="EMBL" id="CP116221">
    <property type="protein sequence ID" value="WCO03606.1"/>
    <property type="molecule type" value="Genomic_DNA"/>
</dbReference>
<keyword evidence="2" id="KW-1185">Reference proteome</keyword>
<evidence type="ECO:0008006" key="3">
    <source>
        <dbReference type="Google" id="ProtNLM"/>
    </source>
</evidence>
<reference evidence="1 2" key="1">
    <citation type="submission" date="2023-01" db="EMBL/GenBank/DDBJ databases">
        <title>Psychroserpens ponticola sp. nov., isolated from seawater.</title>
        <authorList>
            <person name="Kristyanto S."/>
            <person name="Jung J."/>
            <person name="Kim J.M."/>
            <person name="Jeon C.O."/>
        </authorList>
    </citation>
    <scope>NUCLEOTIDE SEQUENCE [LARGE SCALE GENOMIC DNA]</scope>
    <source>
        <strain evidence="1 2">MSW6</strain>
    </source>
</reference>
<dbReference type="PROSITE" id="PS51257">
    <property type="entry name" value="PROKAR_LIPOPROTEIN"/>
    <property type="match status" value="1"/>
</dbReference>